<evidence type="ECO:0000256" key="4">
    <source>
        <dbReference type="ARBA" id="ARBA00022679"/>
    </source>
</evidence>
<keyword evidence="5 9" id="KW-0547">Nucleotide-binding</keyword>
<dbReference type="GO" id="GO:0007030">
    <property type="term" value="P:Golgi organization"/>
    <property type="evidence" value="ECO:0007669"/>
    <property type="project" value="TreeGrafter"/>
</dbReference>
<dbReference type="GO" id="GO:0004430">
    <property type="term" value="F:1-phosphatidylinositol 4-kinase activity"/>
    <property type="evidence" value="ECO:0007669"/>
    <property type="project" value="UniProtKB-UniRule"/>
</dbReference>
<name>A0A1I8NVN2_STOCA</name>
<evidence type="ECO:0000256" key="7">
    <source>
        <dbReference type="ARBA" id="ARBA00022840"/>
    </source>
</evidence>
<comment type="catalytic activity">
    <reaction evidence="9">
        <text>a 1,2-diacyl-sn-glycero-3-phospho-(1D-myo-inositol) + ATP = a 1,2-diacyl-sn-glycero-3-phospho-(1D-myo-inositol 4-phosphate) + ADP + H(+)</text>
        <dbReference type="Rhea" id="RHEA:19877"/>
        <dbReference type="ChEBI" id="CHEBI:15378"/>
        <dbReference type="ChEBI" id="CHEBI:30616"/>
        <dbReference type="ChEBI" id="CHEBI:57880"/>
        <dbReference type="ChEBI" id="CHEBI:58178"/>
        <dbReference type="ChEBI" id="CHEBI:456216"/>
        <dbReference type="EC" id="2.7.1.67"/>
    </reaction>
</comment>
<evidence type="ECO:0000313" key="12">
    <source>
        <dbReference type="EnsemblMetazoa" id="SCAU002436-PA"/>
    </source>
</evidence>
<dbReference type="GO" id="GO:0007032">
    <property type="term" value="P:endosome organization"/>
    <property type="evidence" value="ECO:0007669"/>
    <property type="project" value="TreeGrafter"/>
</dbReference>
<evidence type="ECO:0000259" key="11">
    <source>
        <dbReference type="PROSITE" id="PS50290"/>
    </source>
</evidence>
<accession>A0A1I8NVN2</accession>
<comment type="similarity">
    <text evidence="2 9">Belongs to the PI3/PI4-kinase family. Type II PI4K subfamily.</text>
</comment>
<evidence type="ECO:0000256" key="6">
    <source>
        <dbReference type="ARBA" id="ARBA00022777"/>
    </source>
</evidence>
<feature type="region of interest" description="Disordered" evidence="10">
    <location>
        <begin position="170"/>
        <end position="209"/>
    </location>
</feature>
<keyword evidence="13" id="KW-1185">Reference proteome</keyword>
<dbReference type="EnsemblMetazoa" id="SCAU002436-RA">
    <property type="protein sequence ID" value="SCAU002436-PA"/>
    <property type="gene ID" value="SCAU002436"/>
</dbReference>
<evidence type="ECO:0000256" key="5">
    <source>
        <dbReference type="ARBA" id="ARBA00022741"/>
    </source>
</evidence>
<evidence type="ECO:0000256" key="2">
    <source>
        <dbReference type="ARBA" id="ARBA00008941"/>
    </source>
</evidence>
<feature type="compositionally biased region" description="Basic residues" evidence="10">
    <location>
        <begin position="48"/>
        <end position="66"/>
    </location>
</feature>
<feature type="region of interest" description="Disordered" evidence="10">
    <location>
        <begin position="338"/>
        <end position="363"/>
    </location>
</feature>
<comment type="subcellular location">
    <subcellularLocation>
        <location evidence="1">Cell membrane</location>
    </subcellularLocation>
    <subcellularLocation>
        <location evidence="9">Membrane</location>
        <topology evidence="9">Peripheral membrane protein</topology>
    </subcellularLocation>
</comment>
<keyword evidence="3" id="KW-1003">Cell membrane</keyword>
<dbReference type="Proteomes" id="UP000095300">
    <property type="component" value="Unassembled WGS sequence"/>
</dbReference>
<sequence length="844" mass="93704">MSLVQLDADVDLMNHFSDDDERTENKSNTQQQQQKLTTEVEINTIGLNKKKRRKPKSRSSKKHQRHQSQQNEPMLLSLKDDDDDDDDDDDEGHTGVVKATQKRAANAYNTSSEFSEEDDEDDVYSRDNKGKSCTAAISNATHSPSKSAAATAAAIEQTALAFDEHDFFNTRDTTTTEPSFSSPLVLNGHGTQAHSTSVKQPKNLTPTNMNTHDCSIITISSTNSHSLSNGGRADADEYANNDESGAIVSKLSNPSYVGSPSRSGYTKGSSSNTHSPASRQKYAIQNAASAAVAPQQVRLFSSNVLPPHLRQDSINSQDDTDEICLVPDVDFECGISIMDHSGSDNRESQPLLGGGGGGGGGSHARDHYEVGCNTFMDDPSFTEIVAQVEFAIEHGVMPERIYQGSSGSYFVKNASGKVLAVFKPKDEEPYGRLNPKWTKWMHKLCCPCCFGRACLIPNQGYLSEAGASLVDRKLNLNVVPKTRVVRLVAETFNYARIDRQKAKLKRRIKEHYPSAKFNRMSLPLKTGSFQTFVEGYKDADYWLRRFEQEPLSEALTKSFQVQFERLVVLDYIIRNTDRGNDNWLIKYVQPKITKKVNGTGGKTLASSSSSSNEVKTETIINTDSVETQNNNNEQTTTKIPIAVGSGQLVDIGSNINAGSLQSNSSTNSSMSVSSNGFGGGDVAVAEEKSMRKAHERNEWSMVDSPEIKIAAIDNGLAFPFKHPDSWRAYPYHWAWLPQAKVPFSEEIKQLVLPQLSDMNFVEELCTDLYYLFQQDKGFDKRLFERQMSVMRGQILNLTQALKDGKSPVQLVQMPAVVIERSRASRGFFSFTQRFQNKSPFFSWC</sequence>
<reference evidence="12" key="1">
    <citation type="submission" date="2020-05" db="UniProtKB">
        <authorList>
            <consortium name="EnsemblMetazoa"/>
        </authorList>
    </citation>
    <scope>IDENTIFICATION</scope>
    <source>
        <strain evidence="12">USDA</strain>
    </source>
</reference>
<keyword evidence="4 9" id="KW-0808">Transferase</keyword>
<dbReference type="InterPro" id="IPR039756">
    <property type="entry name" value="Lsb6/PI4K2"/>
</dbReference>
<dbReference type="GO" id="GO:0005524">
    <property type="term" value="F:ATP binding"/>
    <property type="evidence" value="ECO:0007669"/>
    <property type="project" value="UniProtKB-UniRule"/>
</dbReference>
<proteinExistence type="inferred from homology"/>
<dbReference type="InterPro" id="IPR000403">
    <property type="entry name" value="PI3/4_kinase_cat_dom"/>
</dbReference>
<feature type="region of interest" description="Disordered" evidence="10">
    <location>
        <begin position="1"/>
        <end position="129"/>
    </location>
</feature>
<evidence type="ECO:0000313" key="13">
    <source>
        <dbReference type="Proteomes" id="UP000095300"/>
    </source>
</evidence>
<gene>
    <name evidence="12" type="primary">106096387</name>
</gene>
<feature type="compositionally biased region" description="Polar residues" evidence="10">
    <location>
        <begin position="26"/>
        <end position="41"/>
    </location>
</feature>
<feature type="compositionally biased region" description="Acidic residues" evidence="10">
    <location>
        <begin position="80"/>
        <end position="91"/>
    </location>
</feature>
<dbReference type="GO" id="GO:0005768">
    <property type="term" value="C:endosome"/>
    <property type="evidence" value="ECO:0007669"/>
    <property type="project" value="TreeGrafter"/>
</dbReference>
<evidence type="ECO:0000256" key="10">
    <source>
        <dbReference type="SAM" id="MobiDB-lite"/>
    </source>
</evidence>
<feature type="domain" description="PI3K/PI4K catalytic" evidence="11">
    <location>
        <begin position="395"/>
        <end position="820"/>
    </location>
</feature>
<evidence type="ECO:0000256" key="1">
    <source>
        <dbReference type="ARBA" id="ARBA00004236"/>
    </source>
</evidence>
<dbReference type="STRING" id="35570.A0A1I8NVN2"/>
<dbReference type="Pfam" id="PF00454">
    <property type="entry name" value="PI3_PI4_kinase"/>
    <property type="match status" value="2"/>
</dbReference>
<dbReference type="OrthoDB" id="3349449at2759"/>
<dbReference type="GO" id="GO:0005765">
    <property type="term" value="C:lysosomal membrane"/>
    <property type="evidence" value="ECO:0007669"/>
    <property type="project" value="TreeGrafter"/>
</dbReference>
<dbReference type="GO" id="GO:0005886">
    <property type="term" value="C:plasma membrane"/>
    <property type="evidence" value="ECO:0007669"/>
    <property type="project" value="UniProtKB-SubCell"/>
</dbReference>
<dbReference type="AlphaFoldDB" id="A0A1I8NVN2"/>
<dbReference type="PANTHER" id="PTHR12865:SF1">
    <property type="entry name" value="PHOSPHATIDYLINOSITOL 4-KINASE TYPE 2"/>
    <property type="match status" value="1"/>
</dbReference>
<dbReference type="GO" id="GO:0005802">
    <property type="term" value="C:trans-Golgi network"/>
    <property type="evidence" value="ECO:0007669"/>
    <property type="project" value="TreeGrafter"/>
</dbReference>
<evidence type="ECO:0000256" key="8">
    <source>
        <dbReference type="ARBA" id="ARBA00023136"/>
    </source>
</evidence>
<keyword evidence="6 9" id="KW-0418">Kinase</keyword>
<dbReference type="VEuPathDB" id="VectorBase:SCAU002436"/>
<keyword evidence="8 9" id="KW-0472">Membrane</keyword>
<organism evidence="12 13">
    <name type="scientific">Stomoxys calcitrans</name>
    <name type="common">Stable fly</name>
    <name type="synonym">Conops calcitrans</name>
    <dbReference type="NCBI Taxonomy" id="35570"/>
    <lineage>
        <taxon>Eukaryota</taxon>
        <taxon>Metazoa</taxon>
        <taxon>Ecdysozoa</taxon>
        <taxon>Arthropoda</taxon>
        <taxon>Hexapoda</taxon>
        <taxon>Insecta</taxon>
        <taxon>Pterygota</taxon>
        <taxon>Neoptera</taxon>
        <taxon>Endopterygota</taxon>
        <taxon>Diptera</taxon>
        <taxon>Brachycera</taxon>
        <taxon>Muscomorpha</taxon>
        <taxon>Muscoidea</taxon>
        <taxon>Muscidae</taxon>
        <taxon>Stomoxys</taxon>
    </lineage>
</organism>
<dbReference type="GO" id="GO:0046854">
    <property type="term" value="P:phosphatidylinositol phosphate biosynthetic process"/>
    <property type="evidence" value="ECO:0007669"/>
    <property type="project" value="UniProtKB-UniRule"/>
</dbReference>
<dbReference type="KEGG" id="scac:106096387"/>
<feature type="compositionally biased region" description="Gly residues" evidence="10">
    <location>
        <begin position="352"/>
        <end position="362"/>
    </location>
</feature>
<evidence type="ECO:0000256" key="3">
    <source>
        <dbReference type="ARBA" id="ARBA00022475"/>
    </source>
</evidence>
<protein>
    <recommendedName>
        <fullName evidence="9">Phosphatidylinositol 4-kinase type 2</fullName>
        <ecNumber evidence="9">2.7.1.67</ecNumber>
    </recommendedName>
</protein>
<keyword evidence="7 9" id="KW-0067">ATP-binding</keyword>
<dbReference type="PANTHER" id="PTHR12865">
    <property type="entry name" value="PHOSPHATIDYLINOSITOL 4-KINASE TYPE-II"/>
    <property type="match status" value="1"/>
</dbReference>
<dbReference type="PROSITE" id="PS50290">
    <property type="entry name" value="PI3_4_KINASE_3"/>
    <property type="match status" value="1"/>
</dbReference>
<feature type="region of interest" description="Disordered" evidence="10">
    <location>
        <begin position="250"/>
        <end position="278"/>
    </location>
</feature>
<dbReference type="EC" id="2.7.1.67" evidence="9"/>
<evidence type="ECO:0000256" key="9">
    <source>
        <dbReference type="RuleBase" id="RU367084"/>
    </source>
</evidence>